<proteinExistence type="inferred from homology"/>
<dbReference type="SUPFAM" id="SSF51735">
    <property type="entry name" value="NAD(P)-binding Rossmann-fold domains"/>
    <property type="match status" value="1"/>
</dbReference>
<comment type="caution">
    <text evidence="4">The sequence shown here is derived from an EMBL/GenBank/DDBJ whole genome shotgun (WGS) entry which is preliminary data.</text>
</comment>
<dbReference type="GO" id="GO:0016616">
    <property type="term" value="F:oxidoreductase activity, acting on the CH-OH group of donors, NAD or NADP as acceptor"/>
    <property type="evidence" value="ECO:0007669"/>
    <property type="project" value="TreeGrafter"/>
</dbReference>
<dbReference type="AlphaFoldDB" id="A0A3E0ETH9"/>
<comment type="similarity">
    <text evidence="2">Belongs to the NAD(P)-dependent epimerase/dehydratase family. Dihydroflavonol-4-reductase subfamily.</text>
</comment>
<keyword evidence="5" id="KW-1185">Reference proteome</keyword>
<evidence type="ECO:0000256" key="1">
    <source>
        <dbReference type="ARBA" id="ARBA00023002"/>
    </source>
</evidence>
<dbReference type="Pfam" id="PF01370">
    <property type="entry name" value="Epimerase"/>
    <property type="match status" value="1"/>
</dbReference>
<evidence type="ECO:0000313" key="4">
    <source>
        <dbReference type="EMBL" id="REH00971.1"/>
    </source>
</evidence>
<organism evidence="4 5">
    <name type="scientific">Flavobacterium aquicola</name>
    <dbReference type="NCBI Taxonomy" id="1682742"/>
    <lineage>
        <taxon>Bacteria</taxon>
        <taxon>Pseudomonadati</taxon>
        <taxon>Bacteroidota</taxon>
        <taxon>Flavobacteriia</taxon>
        <taxon>Flavobacteriales</taxon>
        <taxon>Flavobacteriaceae</taxon>
        <taxon>Flavobacterium</taxon>
    </lineage>
</organism>
<dbReference type="CDD" id="cd05227">
    <property type="entry name" value="AR_SDR_e"/>
    <property type="match status" value="1"/>
</dbReference>
<dbReference type="OrthoDB" id="9778052at2"/>
<reference evidence="4 5" key="1">
    <citation type="submission" date="2018-08" db="EMBL/GenBank/DDBJ databases">
        <title>Genomic Encyclopedia of Archaeal and Bacterial Type Strains, Phase II (KMG-II): from individual species to whole genera.</title>
        <authorList>
            <person name="Goeker M."/>
        </authorList>
    </citation>
    <scope>NUCLEOTIDE SEQUENCE [LARGE SCALE GENOMIC DNA]</scope>
    <source>
        <strain evidence="4 5">DSM 100880</strain>
    </source>
</reference>
<dbReference type="RefSeq" id="WP_115810500.1">
    <property type="nucleotide sequence ID" value="NZ_QUNI01000002.1"/>
</dbReference>
<protein>
    <submittedName>
        <fullName evidence="4">Dihydroflavonol-4-reductase</fullName>
    </submittedName>
</protein>
<evidence type="ECO:0000259" key="3">
    <source>
        <dbReference type="Pfam" id="PF01370"/>
    </source>
</evidence>
<dbReference type="Gene3D" id="3.40.50.720">
    <property type="entry name" value="NAD(P)-binding Rossmann-like Domain"/>
    <property type="match status" value="1"/>
</dbReference>
<gene>
    <name evidence="4" type="ORF">C8P67_102224</name>
</gene>
<dbReference type="InterPro" id="IPR036291">
    <property type="entry name" value="NAD(P)-bd_dom_sf"/>
</dbReference>
<accession>A0A3E0ETH9</accession>
<feature type="domain" description="NAD-dependent epimerase/dehydratase" evidence="3">
    <location>
        <begin position="6"/>
        <end position="245"/>
    </location>
</feature>
<dbReference type="PANTHER" id="PTHR10366:SF564">
    <property type="entry name" value="STEROL-4-ALPHA-CARBOXYLATE 3-DEHYDROGENASE, DECARBOXYLATING"/>
    <property type="match status" value="1"/>
</dbReference>
<dbReference type="FunFam" id="3.40.50.720:FF:000336">
    <property type="entry name" value="Aldehyde reductase"/>
    <property type="match status" value="1"/>
</dbReference>
<name>A0A3E0ETH9_9FLAO</name>
<dbReference type="InterPro" id="IPR050425">
    <property type="entry name" value="NAD(P)_dehydrat-like"/>
</dbReference>
<keyword evidence="1" id="KW-0560">Oxidoreductase</keyword>
<evidence type="ECO:0000313" key="5">
    <source>
        <dbReference type="Proteomes" id="UP000257136"/>
    </source>
</evidence>
<dbReference type="Proteomes" id="UP000257136">
    <property type="component" value="Unassembled WGS sequence"/>
</dbReference>
<sequence length="342" mass="37656">MNNKRILLTGITGFLGSHTAIQLLNKGYEVVGTLQNKDRINSIREIISRKTANIDKLSFAVANLNDSAIWFELTKNIDCVHHIASPFPRELPKHENDLIVPAKQGTLNVLKAASANNVKRVVMVSSVAAIVYGKSKDELNKVFDESDWTDETSDKDTTPYFKSKAIAEKAAWEFIKQNNSNLKLVTVCPGAILGPVLENDFGTSANIVIKILDGSSPALPKIGFDVIDVRSVADLLIKAMEIPKAAGNRYIASSGYMTFKEVAMILKEQYPSKKIPTAELPNFAARLFSIFEKSLKPILIELGIKRKTEITKAQKDLQWKPLSPKAAILACAESVFENGILT</sequence>
<dbReference type="EMBL" id="QUNI01000002">
    <property type="protein sequence ID" value="REH00971.1"/>
    <property type="molecule type" value="Genomic_DNA"/>
</dbReference>
<evidence type="ECO:0000256" key="2">
    <source>
        <dbReference type="ARBA" id="ARBA00023445"/>
    </source>
</evidence>
<dbReference type="PANTHER" id="PTHR10366">
    <property type="entry name" value="NAD DEPENDENT EPIMERASE/DEHYDRATASE"/>
    <property type="match status" value="1"/>
</dbReference>
<dbReference type="InterPro" id="IPR001509">
    <property type="entry name" value="Epimerase_deHydtase"/>
</dbReference>